<dbReference type="Proteomes" id="UP000252415">
    <property type="component" value="Unassembled WGS sequence"/>
</dbReference>
<accession>A0A368VSW8</accession>
<name>A0A368VSW8_9BACL</name>
<organism evidence="1 2">
    <name type="scientific">Paenibacillus prosopidis</name>
    <dbReference type="NCBI Taxonomy" id="630520"/>
    <lineage>
        <taxon>Bacteria</taxon>
        <taxon>Bacillati</taxon>
        <taxon>Bacillota</taxon>
        <taxon>Bacilli</taxon>
        <taxon>Bacillales</taxon>
        <taxon>Paenibacillaceae</taxon>
        <taxon>Paenibacillus</taxon>
    </lineage>
</organism>
<evidence type="ECO:0000313" key="2">
    <source>
        <dbReference type="Proteomes" id="UP000252415"/>
    </source>
</evidence>
<dbReference type="EMBL" id="QPJD01000011">
    <property type="protein sequence ID" value="RCW44824.1"/>
    <property type="molecule type" value="Genomic_DNA"/>
</dbReference>
<dbReference type="RefSeq" id="WP_114381540.1">
    <property type="nucleotide sequence ID" value="NZ_QPJD01000011.1"/>
</dbReference>
<protein>
    <submittedName>
        <fullName evidence="1">Uncharacterized protein</fullName>
    </submittedName>
</protein>
<sequence>MFELLLFIIGCYVLAALSVHLAFRIRQGRLQSSKHYVLVADIRQKNMEWYMRSLFSFSRRMGKDVRLTIVDRGVSEETLAIVERLARDGDEVMVHPKAIDPLNEKKGGKRSFISGTDATQLLWLLQAEGIVSHADHAVLVDLQNPEDLSKMPF</sequence>
<gene>
    <name evidence="1" type="ORF">DFP97_11149</name>
</gene>
<keyword evidence="2" id="KW-1185">Reference proteome</keyword>
<evidence type="ECO:0000313" key="1">
    <source>
        <dbReference type="EMBL" id="RCW44824.1"/>
    </source>
</evidence>
<reference evidence="1 2" key="1">
    <citation type="submission" date="2018-07" db="EMBL/GenBank/DDBJ databases">
        <title>Genomic Encyclopedia of Type Strains, Phase III (KMG-III): the genomes of soil and plant-associated and newly described type strains.</title>
        <authorList>
            <person name="Whitman W."/>
        </authorList>
    </citation>
    <scope>NUCLEOTIDE SEQUENCE [LARGE SCALE GENOMIC DNA]</scope>
    <source>
        <strain evidence="1 2">CECT 7506</strain>
    </source>
</reference>
<dbReference type="AlphaFoldDB" id="A0A368VSW8"/>
<comment type="caution">
    <text evidence="1">The sequence shown here is derived from an EMBL/GenBank/DDBJ whole genome shotgun (WGS) entry which is preliminary data.</text>
</comment>
<dbReference type="OrthoDB" id="2990399at2"/>
<proteinExistence type="predicted"/>